<dbReference type="AlphaFoldDB" id="A0A8X6N3L4"/>
<dbReference type="InterPro" id="IPR036691">
    <property type="entry name" value="Endo/exonu/phosph_ase_sf"/>
</dbReference>
<accession>A0A8X6N3L4</accession>
<keyword evidence="3" id="KW-1185">Reference proteome</keyword>
<evidence type="ECO:0000259" key="1">
    <source>
        <dbReference type="Pfam" id="PF14529"/>
    </source>
</evidence>
<dbReference type="PANTHER" id="PTHR33273:SF2">
    <property type="entry name" value="ENDONUCLEASE_EXONUCLEASE_PHOSPHATASE DOMAIN-CONTAINING PROTEIN"/>
    <property type="match status" value="1"/>
</dbReference>
<dbReference type="InterPro" id="IPR005135">
    <property type="entry name" value="Endo/exonuclease/phosphatase"/>
</dbReference>
<keyword evidence="2" id="KW-0548">Nucleotidyltransferase</keyword>
<evidence type="ECO:0000313" key="2">
    <source>
        <dbReference type="EMBL" id="GFS92069.1"/>
    </source>
</evidence>
<dbReference type="EMBL" id="BMAW01053655">
    <property type="protein sequence ID" value="GFS92069.1"/>
    <property type="molecule type" value="Genomic_DNA"/>
</dbReference>
<dbReference type="Pfam" id="PF14529">
    <property type="entry name" value="Exo_endo_phos_2"/>
    <property type="match status" value="1"/>
</dbReference>
<keyword evidence="2" id="KW-0808">Transferase</keyword>
<dbReference type="Proteomes" id="UP000887013">
    <property type="component" value="Unassembled WGS sequence"/>
</dbReference>
<name>A0A8X6N3L4_NEPPI</name>
<dbReference type="Gene3D" id="3.60.10.10">
    <property type="entry name" value="Endonuclease/exonuclease/phosphatase"/>
    <property type="match status" value="1"/>
</dbReference>
<gene>
    <name evidence="2" type="primary">X-elementORF2_334</name>
    <name evidence="2" type="ORF">NPIL_147501</name>
</gene>
<comment type="caution">
    <text evidence="2">The sequence shown here is derived from an EMBL/GenBank/DDBJ whole genome shotgun (WGS) entry which is preliminary data.</text>
</comment>
<dbReference type="PANTHER" id="PTHR33273">
    <property type="entry name" value="DOMAIN-CONTAINING PROTEIN, PUTATIVE-RELATED"/>
    <property type="match status" value="1"/>
</dbReference>
<dbReference type="SUPFAM" id="SSF56219">
    <property type="entry name" value="DNase I-like"/>
    <property type="match status" value="1"/>
</dbReference>
<evidence type="ECO:0000313" key="3">
    <source>
        <dbReference type="Proteomes" id="UP000887013"/>
    </source>
</evidence>
<protein>
    <submittedName>
        <fullName evidence="2">Putative RNA-directed DNA polymerase from transposon X-element</fullName>
    </submittedName>
</protein>
<feature type="domain" description="Endonuclease/exonuclease/phosphatase" evidence="1">
    <location>
        <begin position="46"/>
        <end position="154"/>
    </location>
</feature>
<sequence length="283" mass="32580">MDRSTYARGGTAILVRNSLPHHATPLQTTIIEGTAITLERKNKASITIASVYKSPRKPIEKSELHNLFTNRRDVLVIGDLNAKHHTWNPNGNNRQGKIIYEYARNNNLKIHAPNQPTRVTHRFNNAIIDLCISKGIDNITSESIPALSSDHNPVLFTVEIDDFQRNNIDTFQFTNWNTFQSQLKHLLPGNPKIFSIPEIDQAIENFNTQYNIAIATASKTKIIHNQAYTIPPPLRRKIKLKNIIRKHWQETRDPRYKTTLNKLNREVQKWLKAIKKMIRGKTS</sequence>
<organism evidence="2 3">
    <name type="scientific">Nephila pilipes</name>
    <name type="common">Giant wood spider</name>
    <name type="synonym">Nephila maculata</name>
    <dbReference type="NCBI Taxonomy" id="299642"/>
    <lineage>
        <taxon>Eukaryota</taxon>
        <taxon>Metazoa</taxon>
        <taxon>Ecdysozoa</taxon>
        <taxon>Arthropoda</taxon>
        <taxon>Chelicerata</taxon>
        <taxon>Arachnida</taxon>
        <taxon>Araneae</taxon>
        <taxon>Araneomorphae</taxon>
        <taxon>Entelegynae</taxon>
        <taxon>Araneoidea</taxon>
        <taxon>Nephilidae</taxon>
        <taxon>Nephila</taxon>
    </lineage>
</organism>
<reference evidence="2" key="1">
    <citation type="submission" date="2020-08" db="EMBL/GenBank/DDBJ databases">
        <title>Multicomponent nature underlies the extraordinary mechanical properties of spider dragline silk.</title>
        <authorList>
            <person name="Kono N."/>
            <person name="Nakamura H."/>
            <person name="Mori M."/>
            <person name="Yoshida Y."/>
            <person name="Ohtoshi R."/>
            <person name="Malay A.D."/>
            <person name="Moran D.A.P."/>
            <person name="Tomita M."/>
            <person name="Numata K."/>
            <person name="Arakawa K."/>
        </authorList>
    </citation>
    <scope>NUCLEOTIDE SEQUENCE</scope>
</reference>
<proteinExistence type="predicted"/>
<dbReference type="OrthoDB" id="6781018at2759"/>
<keyword evidence="2" id="KW-0695">RNA-directed DNA polymerase</keyword>
<dbReference type="GO" id="GO:0003964">
    <property type="term" value="F:RNA-directed DNA polymerase activity"/>
    <property type="evidence" value="ECO:0007669"/>
    <property type="project" value="UniProtKB-KW"/>
</dbReference>